<dbReference type="InterPro" id="IPR036938">
    <property type="entry name" value="PAP2/HPO_sf"/>
</dbReference>
<dbReference type="RefSeq" id="WP_249848307.1">
    <property type="nucleotide sequence ID" value="NZ_JAMGBD010000001.1"/>
</dbReference>
<evidence type="ECO:0000256" key="1">
    <source>
        <dbReference type="SAM" id="Phobius"/>
    </source>
</evidence>
<dbReference type="Gene3D" id="1.20.144.10">
    <property type="entry name" value="Phosphatidic acid phosphatase type 2/haloperoxidase"/>
    <property type="match status" value="1"/>
</dbReference>
<feature type="transmembrane region" description="Helical" evidence="1">
    <location>
        <begin position="197"/>
        <end position="215"/>
    </location>
</feature>
<dbReference type="EMBL" id="JAMGBD010000001">
    <property type="protein sequence ID" value="MCL6684053.1"/>
    <property type="molecule type" value="Genomic_DNA"/>
</dbReference>
<evidence type="ECO:0000313" key="3">
    <source>
        <dbReference type="EMBL" id="MCL6684053.1"/>
    </source>
</evidence>
<organism evidence="3 4">
    <name type="scientific">Sphingomonas alba</name>
    <dbReference type="NCBI Taxonomy" id="2908208"/>
    <lineage>
        <taxon>Bacteria</taxon>
        <taxon>Pseudomonadati</taxon>
        <taxon>Pseudomonadota</taxon>
        <taxon>Alphaproteobacteria</taxon>
        <taxon>Sphingomonadales</taxon>
        <taxon>Sphingomonadaceae</taxon>
        <taxon>Sphingomonas</taxon>
    </lineage>
</organism>
<keyword evidence="1" id="KW-0472">Membrane</keyword>
<feature type="transmembrane region" description="Helical" evidence="1">
    <location>
        <begin position="136"/>
        <end position="157"/>
    </location>
</feature>
<evidence type="ECO:0000313" key="4">
    <source>
        <dbReference type="Proteomes" id="UP001165363"/>
    </source>
</evidence>
<name>A0ABT0RN48_9SPHN</name>
<sequence>MRLPRLRTDGRILTAFLALALLLFLFLRLAWEMSEGETLPIDKTLMLALRASDPSVPVGPPWLSNIMLQLTALGGAPVLWLVTLLATGYLLAARRAKTAGFLFASIALGMALNGILKDLFARPRPELVAHLVQVQTTSFPSGHAMNSAIVYLTLGGLLARAEKRHSVRIFLLAAAIALTMIVGFSRVYLGVHWPSDVAAGWCVGAAWALGCSLAARALQRRQAIDPPGKGP</sequence>
<dbReference type="SUPFAM" id="SSF48317">
    <property type="entry name" value="Acid phosphatase/Vanadium-dependent haloperoxidase"/>
    <property type="match status" value="1"/>
</dbReference>
<accession>A0ABT0RN48</accession>
<keyword evidence="4" id="KW-1185">Reference proteome</keyword>
<reference evidence="3" key="1">
    <citation type="submission" date="2022-05" db="EMBL/GenBank/DDBJ databases">
        <authorList>
            <person name="Jo J.-H."/>
            <person name="Im W.-T."/>
        </authorList>
    </citation>
    <scope>NUCLEOTIDE SEQUENCE</scope>
    <source>
        <strain evidence="3">SE158</strain>
    </source>
</reference>
<feature type="transmembrane region" description="Helical" evidence="1">
    <location>
        <begin position="99"/>
        <end position="116"/>
    </location>
</feature>
<dbReference type="CDD" id="cd03392">
    <property type="entry name" value="PAP2_like_2"/>
    <property type="match status" value="1"/>
</dbReference>
<keyword evidence="1" id="KW-0812">Transmembrane</keyword>
<dbReference type="Pfam" id="PF01569">
    <property type="entry name" value="PAP2"/>
    <property type="match status" value="1"/>
</dbReference>
<evidence type="ECO:0000259" key="2">
    <source>
        <dbReference type="SMART" id="SM00014"/>
    </source>
</evidence>
<dbReference type="InterPro" id="IPR000326">
    <property type="entry name" value="PAP2/HPO"/>
</dbReference>
<gene>
    <name evidence="3" type="ORF">LZ536_09100</name>
</gene>
<comment type="caution">
    <text evidence="3">The sequence shown here is derived from an EMBL/GenBank/DDBJ whole genome shotgun (WGS) entry which is preliminary data.</text>
</comment>
<proteinExistence type="predicted"/>
<keyword evidence="1" id="KW-1133">Transmembrane helix</keyword>
<feature type="transmembrane region" description="Helical" evidence="1">
    <location>
        <begin position="169"/>
        <end position="191"/>
    </location>
</feature>
<dbReference type="SMART" id="SM00014">
    <property type="entry name" value="acidPPc"/>
    <property type="match status" value="1"/>
</dbReference>
<protein>
    <submittedName>
        <fullName evidence="3">Phosphatase PAP2 family protein</fullName>
    </submittedName>
</protein>
<feature type="transmembrane region" description="Helical" evidence="1">
    <location>
        <begin position="12"/>
        <end position="31"/>
    </location>
</feature>
<dbReference type="Proteomes" id="UP001165363">
    <property type="component" value="Unassembled WGS sequence"/>
</dbReference>
<dbReference type="PANTHER" id="PTHR14969">
    <property type="entry name" value="SPHINGOSINE-1-PHOSPHATE PHOSPHOHYDROLASE"/>
    <property type="match status" value="1"/>
</dbReference>
<dbReference type="PANTHER" id="PTHR14969:SF13">
    <property type="entry name" value="AT30094P"/>
    <property type="match status" value="1"/>
</dbReference>
<feature type="domain" description="Phosphatidic acid phosphatase type 2/haloperoxidase" evidence="2">
    <location>
        <begin position="98"/>
        <end position="212"/>
    </location>
</feature>
<feature type="transmembrane region" description="Helical" evidence="1">
    <location>
        <begin position="66"/>
        <end position="92"/>
    </location>
</feature>